<accession>A0AAN8ZX18</accession>
<comment type="caution">
    <text evidence="1">The sequence shown here is derived from an EMBL/GenBank/DDBJ whole genome shotgun (WGS) entry which is preliminary data.</text>
</comment>
<keyword evidence="2" id="KW-1185">Reference proteome</keyword>
<organism evidence="1 2">
    <name type="scientific">Halocaridina rubra</name>
    <name type="common">Hawaiian red shrimp</name>
    <dbReference type="NCBI Taxonomy" id="373956"/>
    <lineage>
        <taxon>Eukaryota</taxon>
        <taxon>Metazoa</taxon>
        <taxon>Ecdysozoa</taxon>
        <taxon>Arthropoda</taxon>
        <taxon>Crustacea</taxon>
        <taxon>Multicrustacea</taxon>
        <taxon>Malacostraca</taxon>
        <taxon>Eumalacostraca</taxon>
        <taxon>Eucarida</taxon>
        <taxon>Decapoda</taxon>
        <taxon>Pleocyemata</taxon>
        <taxon>Caridea</taxon>
        <taxon>Atyoidea</taxon>
        <taxon>Atyidae</taxon>
        <taxon>Halocaridina</taxon>
    </lineage>
</organism>
<dbReference type="Proteomes" id="UP001381693">
    <property type="component" value="Unassembled WGS sequence"/>
</dbReference>
<gene>
    <name evidence="1" type="ORF">SK128_022789</name>
</gene>
<reference evidence="1 2" key="1">
    <citation type="submission" date="2023-11" db="EMBL/GenBank/DDBJ databases">
        <title>Halocaridina rubra genome assembly.</title>
        <authorList>
            <person name="Smith C."/>
        </authorList>
    </citation>
    <scope>NUCLEOTIDE SEQUENCE [LARGE SCALE GENOMIC DNA]</scope>
    <source>
        <strain evidence="1">EP-1</strain>
        <tissue evidence="1">Whole</tissue>
    </source>
</reference>
<feature type="non-terminal residue" evidence="1">
    <location>
        <position position="1"/>
    </location>
</feature>
<dbReference type="AlphaFoldDB" id="A0AAN8ZX18"/>
<evidence type="ECO:0000313" key="2">
    <source>
        <dbReference type="Proteomes" id="UP001381693"/>
    </source>
</evidence>
<protein>
    <submittedName>
        <fullName evidence="1">Uncharacterized protein</fullName>
    </submittedName>
</protein>
<dbReference type="Gene3D" id="3.50.50.60">
    <property type="entry name" value="FAD/NAD(P)-binding domain"/>
    <property type="match status" value="1"/>
</dbReference>
<proteinExistence type="predicted"/>
<dbReference type="Gene3D" id="3.90.660.10">
    <property type="match status" value="1"/>
</dbReference>
<dbReference type="InterPro" id="IPR036188">
    <property type="entry name" value="FAD/NAD-bd_sf"/>
</dbReference>
<sequence>SKWSTNEFILGGYSSHEVSCKCQSSQDLNVPVCAIADIGKEVPVLVLAGEANSLSCYSTVHGAFQNGISQVSHYLKSSERLKRSTGSSSIRSKI</sequence>
<evidence type="ECO:0000313" key="1">
    <source>
        <dbReference type="EMBL" id="KAK7006081.1"/>
    </source>
</evidence>
<name>A0AAN8ZX18_HALRR</name>
<dbReference type="EMBL" id="JAXCGZ010023717">
    <property type="protein sequence ID" value="KAK7006081.1"/>
    <property type="molecule type" value="Genomic_DNA"/>
</dbReference>